<evidence type="ECO:0000313" key="1">
    <source>
        <dbReference type="EMBL" id="TVZ06312.1"/>
    </source>
</evidence>
<organism evidence="1 2">
    <name type="scientific">Trebonia kvetii</name>
    <dbReference type="NCBI Taxonomy" id="2480626"/>
    <lineage>
        <taxon>Bacteria</taxon>
        <taxon>Bacillati</taxon>
        <taxon>Actinomycetota</taxon>
        <taxon>Actinomycetes</taxon>
        <taxon>Streptosporangiales</taxon>
        <taxon>Treboniaceae</taxon>
        <taxon>Trebonia</taxon>
    </lineage>
</organism>
<proteinExistence type="predicted"/>
<dbReference type="OrthoDB" id="4044896at2"/>
<dbReference type="EMBL" id="RPFW01000001">
    <property type="protein sequence ID" value="TVZ06312.1"/>
    <property type="molecule type" value="Genomic_DNA"/>
</dbReference>
<protein>
    <submittedName>
        <fullName evidence="1">Uncharacterized protein</fullName>
    </submittedName>
</protein>
<dbReference type="RefSeq" id="WP_145851067.1">
    <property type="nucleotide sequence ID" value="NZ_RPFW01000001.1"/>
</dbReference>
<keyword evidence="2" id="KW-1185">Reference proteome</keyword>
<dbReference type="AlphaFoldDB" id="A0A6P2C4G4"/>
<reference evidence="1 2" key="1">
    <citation type="submission" date="2018-11" db="EMBL/GenBank/DDBJ databases">
        <title>Trebonia kvetii gen.nov., sp.nov., a novel acidophilic actinobacterium, and proposal of the new actinobacterial family Treboniaceae fam. nov.</title>
        <authorList>
            <person name="Rapoport D."/>
            <person name="Sagova-Mareckova M."/>
            <person name="Sedlacek I."/>
            <person name="Provaznik J."/>
            <person name="Kralova S."/>
            <person name="Pavlinic D."/>
            <person name="Benes V."/>
            <person name="Kopecky J."/>
        </authorList>
    </citation>
    <scope>NUCLEOTIDE SEQUENCE [LARGE SCALE GENOMIC DNA]</scope>
    <source>
        <strain evidence="1 2">15Tr583</strain>
    </source>
</reference>
<sequence length="198" mass="21409">MSGFADYRHYEQVRTEASNAVMGLLAGARMAAYMLQPTEGSDRLLPEIFPQIPHIGRQNLKTGAARGILAAGDTHLGAMAVPYALAIHEDYLRTCLTLLKRGGANLCKSPDDIKLAFQHTEMERVTGESFTPASLEQIHVLRLMRNCTIHSGGKVDNSLLSRLACWPADAEAGWEKLAGRSPRALTAGDAVEVGKIAP</sequence>
<name>A0A6P2C4G4_9ACTN</name>
<comment type="caution">
    <text evidence="1">The sequence shown here is derived from an EMBL/GenBank/DDBJ whole genome shotgun (WGS) entry which is preliminary data.</text>
</comment>
<accession>A0A6P2C4G4</accession>
<gene>
    <name evidence="1" type="ORF">EAS64_02450</name>
</gene>
<evidence type="ECO:0000313" key="2">
    <source>
        <dbReference type="Proteomes" id="UP000460272"/>
    </source>
</evidence>
<dbReference type="Proteomes" id="UP000460272">
    <property type="component" value="Unassembled WGS sequence"/>
</dbReference>